<organism evidence="1 2">
    <name type="scientific">Mesonia algae</name>
    <dbReference type="NCBI Taxonomy" id="213248"/>
    <lineage>
        <taxon>Bacteria</taxon>
        <taxon>Pseudomonadati</taxon>
        <taxon>Bacteroidota</taxon>
        <taxon>Flavobacteriia</taxon>
        <taxon>Flavobacteriales</taxon>
        <taxon>Flavobacteriaceae</taxon>
        <taxon>Mesonia</taxon>
    </lineage>
</organism>
<protein>
    <submittedName>
        <fullName evidence="1">Uncharacterized protein</fullName>
    </submittedName>
</protein>
<dbReference type="EMBL" id="QKYV01000002">
    <property type="protein sequence ID" value="PZW42486.1"/>
    <property type="molecule type" value="Genomic_DNA"/>
</dbReference>
<dbReference type="AlphaFoldDB" id="A0A2W7I6G7"/>
<evidence type="ECO:0000313" key="2">
    <source>
        <dbReference type="Proteomes" id="UP000249542"/>
    </source>
</evidence>
<dbReference type="Proteomes" id="UP000249542">
    <property type="component" value="Unassembled WGS sequence"/>
</dbReference>
<accession>A0A2W7I6G7</accession>
<proteinExistence type="predicted"/>
<comment type="caution">
    <text evidence="1">The sequence shown here is derived from an EMBL/GenBank/DDBJ whole genome shotgun (WGS) entry which is preliminary data.</text>
</comment>
<dbReference type="RefSeq" id="WP_111540144.1">
    <property type="nucleotide sequence ID" value="NZ_QKYV01000002.1"/>
</dbReference>
<reference evidence="1 2" key="1">
    <citation type="submission" date="2018-06" db="EMBL/GenBank/DDBJ databases">
        <title>Genomic Encyclopedia of Archaeal and Bacterial Type Strains, Phase II (KMG-II): from individual species to whole genera.</title>
        <authorList>
            <person name="Goeker M."/>
        </authorList>
    </citation>
    <scope>NUCLEOTIDE SEQUENCE [LARGE SCALE GENOMIC DNA]</scope>
    <source>
        <strain evidence="1 2">DSM 15361</strain>
    </source>
</reference>
<sequence>MPAIFKTHIIPKIKTTSLQATETTALLQVLELIDATETDVYSNTKKSLDTTDTTVNFTEQLAQHIYFHPEIYANEQEGLEFVASWLPLVENGFYPDKKSADKLVTFLYFSLSYFQSEAISETLKTQIFNVLKALMQSKSEASFPIARFLVHRIFDIRDVLSSDFLIQHCIIHQILNESYTVVNADKTVNTFPFQIDNDFIQHFFDNNWRKFITEFHLLLPVGRVYAKGAYDLMLPWFSEDLADYYDNNVELIFEAHKAIKERFIFVEAKSSELLNLKTSEDFYPLIASLGDKVWDAGDVLLFHFRDKDIPQIQLEKSHLRFIAWLNADGGSNFQTEAFKDYGKQILTENAAEVLPAQLIPFWFNKCHPKTGIKSQTETFNTIFTNLLIEGRNGKLPQMRFGDADFEVTGAFLIREVFQVKDNLDAWLQGFIKEGISNPLNQFLVRTFYDAGEALLELYTPEQQNSLQLYLLELAYTSRTVEDTVRTQNLPLIVDALANLCVESGNFTRVNEIWALKDIDTCVIKSCNDFARAHYINEDHPLTLHLVQAWFNYLADYYYSFTEEAIWVETVLNTQGCRMATYFNTYENDISFFLDRALNRIITFHRKSKLKQAENNVLGRISEQIEMFLIDFLTELGENKLHKNTVGYLKDYNKNDVANFNQQPKLVTIIDAFYDFHFESEPQQEISTVIEQLQTSNIEIEFVEINQNYVETILQNLEQYKDVGICDVKLLEVLEERKDDFKLWLANDETGLDARFSQALYMTLLDTNLAPGTDKETYGNLCRSLFTHLVKGSKMAASYAMGLQAMAKSGAYSEDLTTALLEVVNGLNA</sequence>
<keyword evidence="2" id="KW-1185">Reference proteome</keyword>
<evidence type="ECO:0000313" key="1">
    <source>
        <dbReference type="EMBL" id="PZW42486.1"/>
    </source>
</evidence>
<name>A0A2W7I6G7_9FLAO</name>
<gene>
    <name evidence="1" type="ORF">LX95_00798</name>
</gene>